<evidence type="ECO:0000256" key="1">
    <source>
        <dbReference type="ARBA" id="ARBA00006987"/>
    </source>
</evidence>
<keyword evidence="2" id="KW-0732">Signal</keyword>
<keyword evidence="4" id="KW-1185">Reference proteome</keyword>
<dbReference type="PANTHER" id="PTHR42928:SF5">
    <property type="entry name" value="BLR1237 PROTEIN"/>
    <property type="match status" value="1"/>
</dbReference>
<comment type="similarity">
    <text evidence="1">Belongs to the UPF0065 (bug) family.</text>
</comment>
<proteinExistence type="inferred from homology"/>
<organism evidence="3 4">
    <name type="scientific">Clostridium boliviensis</name>
    <dbReference type="NCBI Taxonomy" id="318465"/>
    <lineage>
        <taxon>Bacteria</taxon>
        <taxon>Bacillati</taxon>
        <taxon>Bacillota</taxon>
        <taxon>Clostridia</taxon>
        <taxon>Eubacteriales</taxon>
        <taxon>Clostridiaceae</taxon>
        <taxon>Clostridium</taxon>
    </lineage>
</organism>
<dbReference type="PROSITE" id="PS51257">
    <property type="entry name" value="PROKAR_LIPOPROTEIN"/>
    <property type="match status" value="1"/>
</dbReference>
<dbReference type="Proteomes" id="UP001276854">
    <property type="component" value="Unassembled WGS sequence"/>
</dbReference>
<dbReference type="PANTHER" id="PTHR42928">
    <property type="entry name" value="TRICARBOXYLATE-BINDING PROTEIN"/>
    <property type="match status" value="1"/>
</dbReference>
<dbReference type="Gene3D" id="3.40.190.10">
    <property type="entry name" value="Periplasmic binding protein-like II"/>
    <property type="match status" value="1"/>
</dbReference>
<feature type="chain" id="PRO_5046668253" evidence="2">
    <location>
        <begin position="21"/>
        <end position="339"/>
    </location>
</feature>
<protein>
    <submittedName>
        <fullName evidence="3">Tripartite tricarboxylate transporter substrate binding protein</fullName>
    </submittedName>
</protein>
<feature type="signal peptide" evidence="2">
    <location>
        <begin position="1"/>
        <end position="20"/>
    </location>
</feature>
<evidence type="ECO:0000313" key="3">
    <source>
        <dbReference type="EMBL" id="MDW2798987.1"/>
    </source>
</evidence>
<evidence type="ECO:0000313" key="4">
    <source>
        <dbReference type="Proteomes" id="UP001276854"/>
    </source>
</evidence>
<dbReference type="CDD" id="cd07012">
    <property type="entry name" value="PBP2_Bug_TTT"/>
    <property type="match status" value="1"/>
</dbReference>
<dbReference type="InterPro" id="IPR042100">
    <property type="entry name" value="Bug_dom1"/>
</dbReference>
<accession>A0ABU4GS17</accession>
<evidence type="ECO:0000256" key="2">
    <source>
        <dbReference type="SAM" id="SignalP"/>
    </source>
</evidence>
<dbReference type="InterPro" id="IPR005064">
    <property type="entry name" value="BUG"/>
</dbReference>
<reference evidence="3 4" key="1">
    <citation type="submission" date="2023-10" db="EMBL/GenBank/DDBJ databases">
        <title>A novel Glycoside Hydrolase 43-Like Enzyme from Clostrdium boliviensis is an Endo-xylanase, and a Candidate for Xylooligosaccharides Production from Different Xylan Substrates.</title>
        <authorList>
            <person name="Alvarez M.T."/>
            <person name="Rocabado-Villegas L.R."/>
            <person name="Salas-Veizaga D.M."/>
            <person name="Linares-Pasten J.A."/>
            <person name="Gudmundsdottir E.E."/>
            <person name="Hreggvidsson G.O."/>
            <person name="Adlercreutz P."/>
            <person name="Nordberg Karlsson E."/>
        </authorList>
    </citation>
    <scope>NUCLEOTIDE SEQUENCE [LARGE SCALE GENOMIC DNA]</scope>
    <source>
        <strain evidence="3 4">E-1</strain>
    </source>
</reference>
<comment type="caution">
    <text evidence="3">The sequence shown here is derived from an EMBL/GenBank/DDBJ whole genome shotgun (WGS) entry which is preliminary data.</text>
</comment>
<dbReference type="Pfam" id="PF03401">
    <property type="entry name" value="TctC"/>
    <property type="match status" value="1"/>
</dbReference>
<dbReference type="RefSeq" id="WP_318065181.1">
    <property type="nucleotide sequence ID" value="NZ_JAWONS010000240.1"/>
</dbReference>
<dbReference type="PIRSF" id="PIRSF017082">
    <property type="entry name" value="YflP"/>
    <property type="match status" value="1"/>
</dbReference>
<sequence length="339" mass="36359">MLKRAVGILMAITMAGTLVACGNRAQATGTNSAENTSEGTTATEVKWPKNVEIVVPAGAGGDTDFNARLLAQKLSEKLPANFVVSNVNGNGGATGTRQVKDAENDGSSIVFYHTALLVNKASGTTDYGFDEYNFAAIAGLNVGNVVTINSKLGIKTLQELLEYTKEHPGELKMAAQTGATSYAVAMQMKNAGFDVNIVDAGSAADRLAAVLGGHVDVILAAYGSVKDYVKEGTLVPLAMDGEDDLVVDSEGIDIKAMHNLGYDIKLPFYYFFAFPKGTDDGLVDEFNAALKDIIETDKEYQDKIYSSYYQKPVFIPREDGLNKFSEIDKLLEEVDFSVK</sequence>
<dbReference type="EMBL" id="JAWONS010000240">
    <property type="protein sequence ID" value="MDW2798987.1"/>
    <property type="molecule type" value="Genomic_DNA"/>
</dbReference>
<name>A0ABU4GS17_9CLOT</name>
<dbReference type="SUPFAM" id="SSF53850">
    <property type="entry name" value="Periplasmic binding protein-like II"/>
    <property type="match status" value="1"/>
</dbReference>
<dbReference type="Gene3D" id="3.40.190.150">
    <property type="entry name" value="Bordetella uptake gene, domain 1"/>
    <property type="match status" value="1"/>
</dbReference>
<gene>
    <name evidence="3" type="ORF">RZO55_15560</name>
</gene>